<gene>
    <name evidence="2" type="ORF">mRhiFer1_002305</name>
</gene>
<feature type="coiled-coil region" evidence="1">
    <location>
        <begin position="182"/>
        <end position="209"/>
    </location>
</feature>
<dbReference type="InterPro" id="IPR031650">
    <property type="entry name" value="CCDC73"/>
</dbReference>
<dbReference type="OrthoDB" id="6145717at2759"/>
<feature type="coiled-coil region" evidence="1">
    <location>
        <begin position="249"/>
        <end position="378"/>
    </location>
</feature>
<dbReference type="AlphaFoldDB" id="A0A7J7W5G3"/>
<keyword evidence="1" id="KW-0175">Coiled coil</keyword>
<feature type="coiled-coil region" evidence="1">
    <location>
        <begin position="35"/>
        <end position="146"/>
    </location>
</feature>
<organism evidence="2 3">
    <name type="scientific">Rhinolophus ferrumequinum</name>
    <name type="common">Greater horseshoe bat</name>
    <dbReference type="NCBI Taxonomy" id="59479"/>
    <lineage>
        <taxon>Eukaryota</taxon>
        <taxon>Metazoa</taxon>
        <taxon>Chordata</taxon>
        <taxon>Craniata</taxon>
        <taxon>Vertebrata</taxon>
        <taxon>Euteleostomi</taxon>
        <taxon>Mammalia</taxon>
        <taxon>Eutheria</taxon>
        <taxon>Laurasiatheria</taxon>
        <taxon>Chiroptera</taxon>
        <taxon>Yinpterochiroptera</taxon>
        <taxon>Rhinolophoidea</taxon>
        <taxon>Rhinolophidae</taxon>
        <taxon>Rhinolophinae</taxon>
        <taxon>Rhinolophus</taxon>
    </lineage>
</organism>
<sequence length="1072" mass="122253">MEDDFKTGSSSTFAPHSSSETLFSIQLLDFKTTLLEALEELRMRREAEIQHEEQIGKIIVETQELKWQKETLQSQKETLEKQHKEAMAVFKKQLQMKMCALEDEKGKYQLATEIKEKEIEGLKETLKALQVSKYSLQKKVSEMEQKVQLHLLAKEDHQKQLNEIEKCYATVTGQFGLVKENHEKLEQNVQEAIQLNKRLSALNKKQESEICSLKKELKKVNSDLIKSKVTCQHKMGEENINLTIKEQKFQELQERLNMELELNKKINEEITHIQEEKQDIIISFQHMQQLLQQQTQTNTELEAELKVLRENNQTLERDNELQREKVKENEEKFLNLQNEHEEALGTWKKHVEELNGEINEIKNELSSLKETHIKLQEHYNEFCDPKKFKEDKCQNLPEVNTENSEMSVGKSQNTIIQKYNSGQEIREENTVSVCLDTEYREKEGNEGSLTEGSLIKDSQVFEKISKNEIDITVPQEEIQSEISLSKPLCTEKELISQGQTLSVIDFRKAVTAEVKDKMDLEKNNGCTEFKSPNSSFLVAGVSIETEKIRLERTEGLDLYHADVHLEFGSNRTSFNSILNEMAHNTNHKTGISENELFKQQFRLLPGTQENATEKEVTNSDQTKADLVSSLDVEKNTVQCQKYSLHDSSNVVLDDKQCKIKQVQLLNKKSECSTLPFKQISDVQQVCYDTSEKPELTVPCDIAINHPTSSAVVSDNLSVLKNSDENVSIMPVLVKLNSSPGETARCKNLTDTQNSQFKDCLGCLENNVNTSHLRVNENIHASQAKDMKTAVFTGVQFSNTESQTDENQITEAAENDLFLFVDVNERQHTLLNNTEKTESLNDIVSGKIYSEGQLEESCSFHIKPSGDLVNRSGRSAFDLSTSDKKTEKTPVYVNVLDPSSWSKVNQIESQTVSTSTCSIPLLLKERSTGPSENKKNVSMTLCKNAAMDEIRKDIGPDTTSINRVADTLNNSTIHPDPKGEPSEERNAIAKTFYDSSFPTEHVKAKPLKSNLQSHFQAIKIKDITDLTMSFTCEDDQQSLVTNQINKTEKFLTLENDYQSKKRKAEKMLEKTTD</sequence>
<proteinExistence type="predicted"/>
<dbReference type="PANTHER" id="PTHR28660">
    <property type="entry name" value="COILED-COIL DOMAIN-CONTAINING PROTEIN 73"/>
    <property type="match status" value="1"/>
</dbReference>
<reference evidence="2 3" key="1">
    <citation type="journal article" date="2020" name="Nature">
        <title>Six reference-quality genomes reveal evolution of bat adaptations.</title>
        <authorList>
            <person name="Jebb D."/>
            <person name="Huang Z."/>
            <person name="Pippel M."/>
            <person name="Hughes G.M."/>
            <person name="Lavrichenko K."/>
            <person name="Devanna P."/>
            <person name="Winkler S."/>
            <person name="Jermiin L.S."/>
            <person name="Skirmuntt E.C."/>
            <person name="Katzourakis A."/>
            <person name="Burkitt-Gray L."/>
            <person name="Ray D.A."/>
            <person name="Sullivan K.A.M."/>
            <person name="Roscito J.G."/>
            <person name="Kirilenko B.M."/>
            <person name="Davalos L.M."/>
            <person name="Corthals A.P."/>
            <person name="Power M.L."/>
            <person name="Jones G."/>
            <person name="Ransome R.D."/>
            <person name="Dechmann D.K.N."/>
            <person name="Locatelli A.G."/>
            <person name="Puechmaille S.J."/>
            <person name="Fedrigo O."/>
            <person name="Jarvis E.D."/>
            <person name="Hiller M."/>
            <person name="Vernes S.C."/>
            <person name="Myers E.W."/>
            <person name="Teeling E.C."/>
        </authorList>
    </citation>
    <scope>NUCLEOTIDE SEQUENCE [LARGE SCALE GENOMIC DNA]</scope>
    <source>
        <strain evidence="2">MRhiFer1</strain>
        <tissue evidence="2">Lung</tissue>
    </source>
</reference>
<comment type="caution">
    <text evidence="2">The sequence shown here is derived from an EMBL/GenBank/DDBJ whole genome shotgun (WGS) entry which is preliminary data.</text>
</comment>
<protein>
    <submittedName>
        <fullName evidence="2">Coiled-coil domain containing 73</fullName>
    </submittedName>
</protein>
<dbReference type="Pfam" id="PF15818">
    <property type="entry name" value="CCDC73"/>
    <property type="match status" value="1"/>
</dbReference>
<dbReference type="PANTHER" id="PTHR28660:SF1">
    <property type="entry name" value="COILED-COIL DOMAIN-CONTAINING PROTEIN 73"/>
    <property type="match status" value="1"/>
</dbReference>
<accession>A0A7J7W5G3</accession>
<dbReference type="Proteomes" id="UP000585614">
    <property type="component" value="Unassembled WGS sequence"/>
</dbReference>
<evidence type="ECO:0000313" key="3">
    <source>
        <dbReference type="Proteomes" id="UP000585614"/>
    </source>
</evidence>
<evidence type="ECO:0000313" key="2">
    <source>
        <dbReference type="EMBL" id="KAF6332674.1"/>
    </source>
</evidence>
<dbReference type="EMBL" id="JACAGC010000011">
    <property type="protein sequence ID" value="KAF6332674.1"/>
    <property type="molecule type" value="Genomic_DNA"/>
</dbReference>
<evidence type="ECO:0000256" key="1">
    <source>
        <dbReference type="SAM" id="Coils"/>
    </source>
</evidence>
<name>A0A7J7W5G3_RHIFE</name>